<proteinExistence type="predicted"/>
<reference evidence="1" key="1">
    <citation type="journal article" date="2021" name="Nat. Commun.">
        <title>Genetic determinants of endophytism in the Arabidopsis root mycobiome.</title>
        <authorList>
            <person name="Mesny F."/>
            <person name="Miyauchi S."/>
            <person name="Thiergart T."/>
            <person name="Pickel B."/>
            <person name="Atanasova L."/>
            <person name="Karlsson M."/>
            <person name="Huettel B."/>
            <person name="Barry K.W."/>
            <person name="Haridas S."/>
            <person name="Chen C."/>
            <person name="Bauer D."/>
            <person name="Andreopoulos W."/>
            <person name="Pangilinan J."/>
            <person name="LaButti K."/>
            <person name="Riley R."/>
            <person name="Lipzen A."/>
            <person name="Clum A."/>
            <person name="Drula E."/>
            <person name="Henrissat B."/>
            <person name="Kohler A."/>
            <person name="Grigoriev I.V."/>
            <person name="Martin F.M."/>
            <person name="Hacquard S."/>
        </authorList>
    </citation>
    <scope>NUCLEOTIDE SEQUENCE</scope>
    <source>
        <strain evidence="1">MPI-CAGE-AT-0016</strain>
    </source>
</reference>
<protein>
    <submittedName>
        <fullName evidence="1">Uncharacterized protein</fullName>
    </submittedName>
</protein>
<dbReference type="Proteomes" id="UP000813385">
    <property type="component" value="Unassembled WGS sequence"/>
</dbReference>
<comment type="caution">
    <text evidence="1">The sequence shown here is derived from an EMBL/GenBank/DDBJ whole genome shotgun (WGS) entry which is preliminary data.</text>
</comment>
<evidence type="ECO:0000313" key="2">
    <source>
        <dbReference type="Proteomes" id="UP000813385"/>
    </source>
</evidence>
<gene>
    <name evidence="1" type="ORF">B0T11DRAFT_291831</name>
</gene>
<accession>A0A8K0WZC0</accession>
<evidence type="ECO:0000313" key="1">
    <source>
        <dbReference type="EMBL" id="KAH7347762.1"/>
    </source>
</evidence>
<sequence>MGERTGSRILQWVWSYVKEHGAGRALGTTWWLLLCSREASAAFGKRGLILTTSRARLRRSLNMRGAGSFA</sequence>
<dbReference type="OrthoDB" id="4851505at2759"/>
<name>A0A8K0WZC0_9PEZI</name>
<dbReference type="EMBL" id="JAGPXD010000007">
    <property type="protein sequence ID" value="KAH7347762.1"/>
    <property type="molecule type" value="Genomic_DNA"/>
</dbReference>
<keyword evidence="2" id="KW-1185">Reference proteome</keyword>
<dbReference type="AlphaFoldDB" id="A0A8K0WZC0"/>
<organism evidence="1 2">
    <name type="scientific">Plectosphaerella cucumerina</name>
    <dbReference type="NCBI Taxonomy" id="40658"/>
    <lineage>
        <taxon>Eukaryota</taxon>
        <taxon>Fungi</taxon>
        <taxon>Dikarya</taxon>
        <taxon>Ascomycota</taxon>
        <taxon>Pezizomycotina</taxon>
        <taxon>Sordariomycetes</taxon>
        <taxon>Hypocreomycetidae</taxon>
        <taxon>Glomerellales</taxon>
        <taxon>Plectosphaerellaceae</taxon>
        <taxon>Plectosphaerella</taxon>
    </lineage>
</organism>